<name>A0A9W7MLZ6_HIBTR</name>
<reference evidence="12" key="1">
    <citation type="submission" date="2023-05" db="EMBL/GenBank/DDBJ databases">
        <title>Genome and transcriptome analyses reveal genes involved in the formation of fine ridges on petal epidermal cells in Hibiscus trionum.</title>
        <authorList>
            <person name="Koshimizu S."/>
            <person name="Masuda S."/>
            <person name="Ishii T."/>
            <person name="Shirasu K."/>
            <person name="Hoshino A."/>
            <person name="Arita M."/>
        </authorList>
    </citation>
    <scope>NUCLEOTIDE SEQUENCE</scope>
    <source>
        <strain evidence="12">Hamamatsu line</strain>
    </source>
</reference>
<dbReference type="InterPro" id="IPR055060">
    <property type="entry name" value="ACOX_C_alpha1"/>
</dbReference>
<dbReference type="Pfam" id="PF22924">
    <property type="entry name" value="ACOX_C_alpha1"/>
    <property type="match status" value="1"/>
</dbReference>
<dbReference type="Gene3D" id="1.20.140.10">
    <property type="entry name" value="Butyryl-CoA Dehydrogenase, subunit A, domain 3"/>
    <property type="match status" value="2"/>
</dbReference>
<dbReference type="SUPFAM" id="SSF47203">
    <property type="entry name" value="Acyl-CoA dehydrogenase C-terminal domain-like"/>
    <property type="match status" value="2"/>
</dbReference>
<dbReference type="FunFam" id="1.20.140.10:FF:000007">
    <property type="entry name" value="Acyl-coenzyme A oxidase"/>
    <property type="match status" value="1"/>
</dbReference>
<dbReference type="EC" id="1.3.3.6" evidence="4"/>
<evidence type="ECO:0000256" key="8">
    <source>
        <dbReference type="ARBA" id="ARBA00023002"/>
    </source>
</evidence>
<evidence type="ECO:0000256" key="3">
    <source>
        <dbReference type="ARBA" id="ARBA00006288"/>
    </source>
</evidence>
<dbReference type="AlphaFoldDB" id="A0A9W7MLZ6"/>
<keyword evidence="9" id="KW-0443">Lipid metabolism</keyword>
<dbReference type="PANTHER" id="PTHR10909">
    <property type="entry name" value="ELECTRON TRANSPORT OXIDOREDUCTASE"/>
    <property type="match status" value="1"/>
</dbReference>
<dbReference type="InterPro" id="IPR036250">
    <property type="entry name" value="AcylCo_DH-like_C"/>
</dbReference>
<keyword evidence="6" id="KW-0274">FAD</keyword>
<comment type="catalytic activity">
    <reaction evidence="1">
        <text>a 2,3-saturated acyl-CoA + O2 = a (2E)-enoyl-CoA + H2O2</text>
        <dbReference type="Rhea" id="RHEA:38959"/>
        <dbReference type="ChEBI" id="CHEBI:15379"/>
        <dbReference type="ChEBI" id="CHEBI:16240"/>
        <dbReference type="ChEBI" id="CHEBI:58856"/>
        <dbReference type="ChEBI" id="CHEBI:65111"/>
        <dbReference type="EC" id="1.3.3.6"/>
    </reaction>
</comment>
<comment type="cofactor">
    <cofactor evidence="2">
        <name>FAD</name>
        <dbReference type="ChEBI" id="CHEBI:57692"/>
    </cofactor>
</comment>
<dbReference type="Proteomes" id="UP001165190">
    <property type="component" value="Unassembled WGS sequence"/>
</dbReference>
<keyword evidence="8" id="KW-0560">Oxidoreductase</keyword>
<keyword evidence="5" id="KW-0285">Flavoprotein</keyword>
<dbReference type="Pfam" id="PF01756">
    <property type="entry name" value="ACOX"/>
    <property type="match status" value="1"/>
</dbReference>
<evidence type="ECO:0000256" key="5">
    <source>
        <dbReference type="ARBA" id="ARBA00022630"/>
    </source>
</evidence>
<keyword evidence="7" id="KW-0276">Fatty acid metabolism</keyword>
<evidence type="ECO:0000256" key="9">
    <source>
        <dbReference type="ARBA" id="ARBA00023098"/>
    </source>
</evidence>
<dbReference type="GO" id="GO:0033540">
    <property type="term" value="P:fatty acid beta-oxidation using acyl-CoA oxidase"/>
    <property type="evidence" value="ECO:0007669"/>
    <property type="project" value="TreeGrafter"/>
</dbReference>
<dbReference type="OrthoDB" id="538336at2759"/>
<feature type="domain" description="Acyl-CoA oxidase C-terminal" evidence="10">
    <location>
        <begin position="95"/>
        <end position="181"/>
    </location>
</feature>
<keyword evidence="13" id="KW-1185">Reference proteome</keyword>
<dbReference type="GO" id="GO:0005777">
    <property type="term" value="C:peroxisome"/>
    <property type="evidence" value="ECO:0007669"/>
    <property type="project" value="InterPro"/>
</dbReference>
<proteinExistence type="inferred from homology"/>
<evidence type="ECO:0000256" key="2">
    <source>
        <dbReference type="ARBA" id="ARBA00001974"/>
    </source>
</evidence>
<dbReference type="InterPro" id="IPR002655">
    <property type="entry name" value="Acyl-CoA_oxidase_C"/>
</dbReference>
<dbReference type="GO" id="GO:0055088">
    <property type="term" value="P:lipid homeostasis"/>
    <property type="evidence" value="ECO:0007669"/>
    <property type="project" value="TreeGrafter"/>
</dbReference>
<accession>A0A9W7MLZ6</accession>
<comment type="caution">
    <text evidence="12">The sequence shown here is derived from an EMBL/GenBank/DDBJ whole genome shotgun (WGS) entry which is preliminary data.</text>
</comment>
<dbReference type="EMBL" id="BSYR01000056">
    <property type="protein sequence ID" value="GMJ09893.1"/>
    <property type="molecule type" value="Genomic_DNA"/>
</dbReference>
<evidence type="ECO:0000313" key="13">
    <source>
        <dbReference type="Proteomes" id="UP001165190"/>
    </source>
</evidence>
<protein>
    <recommendedName>
        <fullName evidence="4">acyl-CoA oxidase</fullName>
        <ecNumber evidence="4">1.3.3.6</ecNumber>
    </recommendedName>
</protein>
<organism evidence="12 13">
    <name type="scientific">Hibiscus trionum</name>
    <name type="common">Flower of an hour</name>
    <dbReference type="NCBI Taxonomy" id="183268"/>
    <lineage>
        <taxon>Eukaryota</taxon>
        <taxon>Viridiplantae</taxon>
        <taxon>Streptophyta</taxon>
        <taxon>Embryophyta</taxon>
        <taxon>Tracheophyta</taxon>
        <taxon>Spermatophyta</taxon>
        <taxon>Magnoliopsida</taxon>
        <taxon>eudicotyledons</taxon>
        <taxon>Gunneridae</taxon>
        <taxon>Pentapetalae</taxon>
        <taxon>rosids</taxon>
        <taxon>malvids</taxon>
        <taxon>Malvales</taxon>
        <taxon>Malvaceae</taxon>
        <taxon>Malvoideae</taxon>
        <taxon>Hibiscus</taxon>
    </lineage>
</organism>
<sequence length="225" mass="24889">MQILQECHEACGGLGLKTENRVGHLIGEYDVQSTFEGDNNILMQQVSKALFAEYVAAQKRNKAFKGLGLEHMNKPCPVIPSLLTSTTLRCRQFQMDALCLRERDLLNRFIADVSKCKAEGESTQQAFLMCFQLAEDLGRAFSDRAIFQTFIEAEATLPAGSLKDVLGTLRSLFALTCIAVADVSYLRYGELRPHALALVASFGIPDAFLSPIAFNWLEANSWSSV</sequence>
<evidence type="ECO:0000259" key="11">
    <source>
        <dbReference type="Pfam" id="PF22924"/>
    </source>
</evidence>
<dbReference type="InterPro" id="IPR012258">
    <property type="entry name" value="Acyl-CoA_oxidase"/>
</dbReference>
<evidence type="ECO:0000256" key="1">
    <source>
        <dbReference type="ARBA" id="ARBA00001201"/>
    </source>
</evidence>
<evidence type="ECO:0000313" key="12">
    <source>
        <dbReference type="EMBL" id="GMJ09893.1"/>
    </source>
</evidence>
<evidence type="ECO:0000256" key="6">
    <source>
        <dbReference type="ARBA" id="ARBA00022827"/>
    </source>
</evidence>
<evidence type="ECO:0000256" key="4">
    <source>
        <dbReference type="ARBA" id="ARBA00012870"/>
    </source>
</evidence>
<evidence type="ECO:0000259" key="10">
    <source>
        <dbReference type="Pfam" id="PF01756"/>
    </source>
</evidence>
<evidence type="ECO:0000256" key="7">
    <source>
        <dbReference type="ARBA" id="ARBA00022832"/>
    </source>
</evidence>
<gene>
    <name evidence="12" type="ORF">HRI_004658500</name>
</gene>
<dbReference type="GO" id="GO:0003997">
    <property type="term" value="F:acyl-CoA oxidase activity"/>
    <property type="evidence" value="ECO:0007669"/>
    <property type="project" value="UniProtKB-EC"/>
</dbReference>
<feature type="domain" description="Acyl-CoA oxidase C-alpha1" evidence="11">
    <location>
        <begin position="2"/>
        <end position="50"/>
    </location>
</feature>
<dbReference type="GO" id="GO:0071949">
    <property type="term" value="F:FAD binding"/>
    <property type="evidence" value="ECO:0007669"/>
    <property type="project" value="InterPro"/>
</dbReference>
<comment type="similarity">
    <text evidence="3">Belongs to the acyl-CoA oxidase family.</text>
</comment>
<dbReference type="PANTHER" id="PTHR10909:SF352">
    <property type="entry name" value="ACYL-COENZYME A OXIDASE-LIKE PROTEIN"/>
    <property type="match status" value="1"/>
</dbReference>
<dbReference type="GO" id="GO:0005504">
    <property type="term" value="F:fatty acid binding"/>
    <property type="evidence" value="ECO:0007669"/>
    <property type="project" value="TreeGrafter"/>
</dbReference>